<comment type="function">
    <text evidence="5">One of the primary rRNA binding proteins, it binds directly to 16S rRNA central domain where it helps coordinate assembly of the platform of the 30S subunit.</text>
</comment>
<dbReference type="GO" id="GO:1990904">
    <property type="term" value="C:ribonucleoprotein complex"/>
    <property type="evidence" value="ECO:0007669"/>
    <property type="project" value="UniProtKB-KW"/>
</dbReference>
<keyword evidence="3 5" id="KW-0687">Ribonucleoprotein</keyword>
<protein>
    <recommendedName>
        <fullName evidence="4 5">Small ribosomal subunit protein uS8</fullName>
    </recommendedName>
</protein>
<dbReference type="Gene3D" id="3.30.1490.10">
    <property type="match status" value="1"/>
</dbReference>
<gene>
    <name evidence="5" type="primary">rpsH</name>
    <name evidence="7" type="ORF">COT33_00300</name>
</gene>
<name>A0A2H0YMP5_9BACT</name>
<dbReference type="FunFam" id="3.30.1490.10:FF:000001">
    <property type="entry name" value="30S ribosomal protein S8"/>
    <property type="match status" value="1"/>
</dbReference>
<dbReference type="GO" id="GO:0005737">
    <property type="term" value="C:cytoplasm"/>
    <property type="evidence" value="ECO:0007669"/>
    <property type="project" value="UniProtKB-ARBA"/>
</dbReference>
<dbReference type="GO" id="GO:0006412">
    <property type="term" value="P:translation"/>
    <property type="evidence" value="ECO:0007669"/>
    <property type="project" value="UniProtKB-UniRule"/>
</dbReference>
<comment type="similarity">
    <text evidence="1 5 6">Belongs to the universal ribosomal protein uS8 family.</text>
</comment>
<evidence type="ECO:0000256" key="6">
    <source>
        <dbReference type="RuleBase" id="RU003660"/>
    </source>
</evidence>
<sequence>MDPISNMLTSIRNALAVGHPKVCFPFSKLKYELGEILKRNGFVEEVEKKGRLKKFIEITLKYENKIPAISELKRISKPGQRIYLPYREIKRIRDGYGLAIISTSKGLMTDKEARRQKLGGEVICEIW</sequence>
<dbReference type="PROSITE" id="PS00053">
    <property type="entry name" value="RIBOSOMAL_S8"/>
    <property type="match status" value="1"/>
</dbReference>
<comment type="caution">
    <text evidence="7">The sequence shown here is derived from an EMBL/GenBank/DDBJ whole genome shotgun (WGS) entry which is preliminary data.</text>
</comment>
<organism evidence="7 8">
    <name type="scientific">Candidatus Nealsonbacteria bacterium CG08_land_8_20_14_0_20_38_20</name>
    <dbReference type="NCBI Taxonomy" id="1974705"/>
    <lineage>
        <taxon>Bacteria</taxon>
        <taxon>Candidatus Nealsoniibacteriota</taxon>
    </lineage>
</organism>
<proteinExistence type="inferred from homology"/>
<evidence type="ECO:0000256" key="1">
    <source>
        <dbReference type="ARBA" id="ARBA00006471"/>
    </source>
</evidence>
<dbReference type="GO" id="GO:0019843">
    <property type="term" value="F:rRNA binding"/>
    <property type="evidence" value="ECO:0007669"/>
    <property type="project" value="UniProtKB-UniRule"/>
</dbReference>
<keyword evidence="5" id="KW-0694">RNA-binding</keyword>
<dbReference type="GO" id="GO:0003735">
    <property type="term" value="F:structural constituent of ribosome"/>
    <property type="evidence" value="ECO:0007669"/>
    <property type="project" value="InterPro"/>
</dbReference>
<reference evidence="8" key="1">
    <citation type="submission" date="2017-09" db="EMBL/GenBank/DDBJ databases">
        <title>Depth-based differentiation of microbial function through sediment-hosted aquifers and enrichment of novel symbionts in the deep terrestrial subsurface.</title>
        <authorList>
            <person name="Probst A.J."/>
            <person name="Ladd B."/>
            <person name="Jarett J.K."/>
            <person name="Geller-Mcgrath D.E."/>
            <person name="Sieber C.M.K."/>
            <person name="Emerson J.B."/>
            <person name="Anantharaman K."/>
            <person name="Thomas B.C."/>
            <person name="Malmstrom R."/>
            <person name="Stieglmeier M."/>
            <person name="Klingl A."/>
            <person name="Woyke T."/>
            <person name="Ryan C.M."/>
            <person name="Banfield J.F."/>
        </authorList>
    </citation>
    <scope>NUCLEOTIDE SEQUENCE [LARGE SCALE GENOMIC DNA]</scope>
</reference>
<dbReference type="InterPro" id="IPR000630">
    <property type="entry name" value="Ribosomal_uS8"/>
</dbReference>
<dbReference type="GO" id="GO:0005840">
    <property type="term" value="C:ribosome"/>
    <property type="evidence" value="ECO:0007669"/>
    <property type="project" value="UniProtKB-KW"/>
</dbReference>
<dbReference type="AlphaFoldDB" id="A0A2H0YMP5"/>
<dbReference type="SUPFAM" id="SSF56047">
    <property type="entry name" value="Ribosomal protein S8"/>
    <property type="match status" value="1"/>
</dbReference>
<evidence type="ECO:0000256" key="4">
    <source>
        <dbReference type="ARBA" id="ARBA00035258"/>
    </source>
</evidence>
<evidence type="ECO:0000313" key="7">
    <source>
        <dbReference type="EMBL" id="PIS39777.1"/>
    </source>
</evidence>
<dbReference type="PANTHER" id="PTHR11758">
    <property type="entry name" value="40S RIBOSOMAL PROTEIN S15A"/>
    <property type="match status" value="1"/>
</dbReference>
<accession>A0A2H0YMP5</accession>
<dbReference type="Gene3D" id="3.30.1370.30">
    <property type="match status" value="1"/>
</dbReference>
<keyword evidence="5" id="KW-0699">rRNA-binding</keyword>
<dbReference type="EMBL" id="PEYD01000004">
    <property type="protein sequence ID" value="PIS39777.1"/>
    <property type="molecule type" value="Genomic_DNA"/>
</dbReference>
<evidence type="ECO:0000256" key="2">
    <source>
        <dbReference type="ARBA" id="ARBA00022980"/>
    </source>
</evidence>
<evidence type="ECO:0000256" key="5">
    <source>
        <dbReference type="HAMAP-Rule" id="MF_01302"/>
    </source>
</evidence>
<dbReference type="HAMAP" id="MF_01302_B">
    <property type="entry name" value="Ribosomal_uS8_B"/>
    <property type="match status" value="1"/>
</dbReference>
<evidence type="ECO:0000313" key="8">
    <source>
        <dbReference type="Proteomes" id="UP000230088"/>
    </source>
</evidence>
<keyword evidence="2 5" id="KW-0689">Ribosomal protein</keyword>
<dbReference type="Pfam" id="PF00410">
    <property type="entry name" value="Ribosomal_S8"/>
    <property type="match status" value="1"/>
</dbReference>
<dbReference type="NCBIfam" id="NF001109">
    <property type="entry name" value="PRK00136.1"/>
    <property type="match status" value="1"/>
</dbReference>
<dbReference type="Proteomes" id="UP000230088">
    <property type="component" value="Unassembled WGS sequence"/>
</dbReference>
<evidence type="ECO:0000256" key="3">
    <source>
        <dbReference type="ARBA" id="ARBA00023274"/>
    </source>
</evidence>
<comment type="subunit">
    <text evidence="5">Part of the 30S ribosomal subunit. Contacts proteins S5 and S12.</text>
</comment>
<dbReference type="InterPro" id="IPR035987">
    <property type="entry name" value="Ribosomal_uS8_sf"/>
</dbReference>
<dbReference type="InterPro" id="IPR047863">
    <property type="entry name" value="Ribosomal_uS8_CS"/>
</dbReference>